<dbReference type="RefSeq" id="WP_133702428.1">
    <property type="nucleotide sequence ID" value="NZ_SNXS01000005.1"/>
</dbReference>
<dbReference type="OrthoDB" id="8527941at2"/>
<dbReference type="InParanoid" id="A0A4R6QL01"/>
<evidence type="ECO:0000313" key="1">
    <source>
        <dbReference type="EMBL" id="TDP63249.1"/>
    </source>
</evidence>
<proteinExistence type="predicted"/>
<sequence>MRPALNRHRASRLAWCWALLAGLWAAPLSAQALAELKAQIVFRAMLFIEWPAGQLRPGQPLSLCLLEDSPLATALLGLAGRTINGHALEPRRLRADQASTCHAALLGPGNDAGPLQQAGRALLLVSDAPAMLGKGVMLNLQIEDGRVVFDIGLASAHRAGLEFSTKLLRLARFVQRS</sequence>
<comment type="caution">
    <text evidence="1">The sequence shown here is derived from an EMBL/GenBank/DDBJ whole genome shotgun (WGS) entry which is preliminary data.</text>
</comment>
<reference evidence="1 2" key="1">
    <citation type="submission" date="2019-03" db="EMBL/GenBank/DDBJ databases">
        <title>Genomic Encyclopedia of Type Strains, Phase IV (KMG-IV): sequencing the most valuable type-strain genomes for metagenomic binning, comparative biology and taxonomic classification.</title>
        <authorList>
            <person name="Goeker M."/>
        </authorList>
    </citation>
    <scope>NUCLEOTIDE SEQUENCE [LARGE SCALE GENOMIC DNA]</scope>
    <source>
        <strain evidence="1 2">DSM 16998</strain>
    </source>
</reference>
<evidence type="ECO:0000313" key="2">
    <source>
        <dbReference type="Proteomes" id="UP000295361"/>
    </source>
</evidence>
<protein>
    <submittedName>
        <fullName evidence="1">Uncharacterized protein DUF4154</fullName>
    </submittedName>
</protein>
<keyword evidence="2" id="KW-1185">Reference proteome</keyword>
<name>A0A4R6QL01_9BURK</name>
<gene>
    <name evidence="1" type="ORF">DES47_105253</name>
</gene>
<dbReference type="AlphaFoldDB" id="A0A4R6QL01"/>
<accession>A0A4R6QL01</accession>
<dbReference type="Pfam" id="PF13689">
    <property type="entry name" value="DUF4154"/>
    <property type="match status" value="1"/>
</dbReference>
<organism evidence="1 2">
    <name type="scientific">Roseateles toxinivorans</name>
    <dbReference type="NCBI Taxonomy" id="270368"/>
    <lineage>
        <taxon>Bacteria</taxon>
        <taxon>Pseudomonadati</taxon>
        <taxon>Pseudomonadota</taxon>
        <taxon>Betaproteobacteria</taxon>
        <taxon>Burkholderiales</taxon>
        <taxon>Sphaerotilaceae</taxon>
        <taxon>Roseateles</taxon>
    </lineage>
</organism>
<dbReference type="Proteomes" id="UP000295361">
    <property type="component" value="Unassembled WGS sequence"/>
</dbReference>
<dbReference type="EMBL" id="SNXS01000005">
    <property type="protein sequence ID" value="TDP63249.1"/>
    <property type="molecule type" value="Genomic_DNA"/>
</dbReference>
<dbReference type="InterPro" id="IPR025293">
    <property type="entry name" value="YfiR/HmsC-like"/>
</dbReference>